<protein>
    <submittedName>
        <fullName evidence="2">Uncharacterized protein</fullName>
    </submittedName>
</protein>
<organism evidence="2 3">
    <name type="scientific">Sorangium cellulosum</name>
    <name type="common">Polyangium cellulosum</name>
    <dbReference type="NCBI Taxonomy" id="56"/>
    <lineage>
        <taxon>Bacteria</taxon>
        <taxon>Pseudomonadati</taxon>
        <taxon>Myxococcota</taxon>
        <taxon>Polyangia</taxon>
        <taxon>Polyangiales</taxon>
        <taxon>Polyangiaceae</taxon>
        <taxon>Sorangium</taxon>
    </lineage>
</organism>
<evidence type="ECO:0000313" key="2">
    <source>
        <dbReference type="EMBL" id="KYG04941.1"/>
    </source>
</evidence>
<proteinExistence type="predicted"/>
<evidence type="ECO:0000256" key="1">
    <source>
        <dbReference type="SAM" id="MobiDB-lite"/>
    </source>
</evidence>
<dbReference type="EMBL" id="JEME01002231">
    <property type="protein sequence ID" value="KYG04941.1"/>
    <property type="molecule type" value="Genomic_DNA"/>
</dbReference>
<gene>
    <name evidence="2" type="ORF">BE21_43770</name>
</gene>
<dbReference type="Proteomes" id="UP000075502">
    <property type="component" value="Unassembled WGS sequence"/>
</dbReference>
<accession>A0A150TJV3</accession>
<name>A0A150TJV3_SORCE</name>
<reference evidence="2 3" key="1">
    <citation type="submission" date="2014-02" db="EMBL/GenBank/DDBJ databases">
        <title>The small core and large imbalanced accessory genome model reveals a collaborative survival strategy of Sorangium cellulosum strains in nature.</title>
        <authorList>
            <person name="Han K."/>
            <person name="Peng R."/>
            <person name="Blom J."/>
            <person name="Li Y.-Z."/>
        </authorList>
    </citation>
    <scope>NUCLEOTIDE SEQUENCE [LARGE SCALE GENOMIC DNA]</scope>
    <source>
        <strain evidence="2 3">So0007-03</strain>
    </source>
</reference>
<comment type="caution">
    <text evidence="2">The sequence shown here is derived from an EMBL/GenBank/DDBJ whole genome shotgun (WGS) entry which is preliminary data.</text>
</comment>
<dbReference type="AlphaFoldDB" id="A0A150TJV3"/>
<evidence type="ECO:0000313" key="3">
    <source>
        <dbReference type="Proteomes" id="UP000075502"/>
    </source>
</evidence>
<sequence length="92" mass="10205">MYVGIIGCTLWFERPEGRFAFIDLEGAQLMRQEAAGPGRRSGRIACPNCSQMLADLGVQRHQVPPVNGQNFSQPDRGWASQHQGPVVHLGFR</sequence>
<feature type="region of interest" description="Disordered" evidence="1">
    <location>
        <begin position="65"/>
        <end position="84"/>
    </location>
</feature>